<dbReference type="RefSeq" id="XP_017023273.1">
    <property type="nucleotide sequence ID" value="XM_017167784.2"/>
</dbReference>
<name>A0A6P4IL94_DROKI</name>
<sequence length="128" mass="13015">MAFRYIFVISAVVVLAQGSYLSSVDQESEVGVHSSGGVSSGAGIPRGYPAAPQPQRPVSGHGGSYGPAGGSQQRPRPHGGSPRRQTGGYNRPAAASHVSGGVHGGRPIGGGSGHGNPHQNRNRNPKPY</sequence>
<gene>
    <name evidence="4" type="primary">LOC108075373</name>
</gene>
<evidence type="ECO:0000313" key="4">
    <source>
        <dbReference type="RefSeq" id="XP_017023273.1"/>
    </source>
</evidence>
<dbReference type="GeneID" id="108075373"/>
<reference evidence="4" key="1">
    <citation type="submission" date="2025-08" db="UniProtKB">
        <authorList>
            <consortium name="RefSeq"/>
        </authorList>
    </citation>
    <scope>IDENTIFICATION</scope>
    <source>
        <strain evidence="4">14028-0561.14</strain>
        <tissue evidence="4">Whole fly</tissue>
    </source>
</reference>
<evidence type="ECO:0000256" key="2">
    <source>
        <dbReference type="SAM" id="SignalP"/>
    </source>
</evidence>
<feature type="compositionally biased region" description="Gly residues" evidence="1">
    <location>
        <begin position="60"/>
        <end position="69"/>
    </location>
</feature>
<proteinExistence type="predicted"/>
<feature type="region of interest" description="Disordered" evidence="1">
    <location>
        <begin position="24"/>
        <end position="128"/>
    </location>
</feature>
<feature type="compositionally biased region" description="Low complexity" evidence="1">
    <location>
        <begin position="29"/>
        <end position="43"/>
    </location>
</feature>
<accession>A0A6P4IL94</accession>
<evidence type="ECO:0000256" key="1">
    <source>
        <dbReference type="SAM" id="MobiDB-lite"/>
    </source>
</evidence>
<feature type="signal peptide" evidence="2">
    <location>
        <begin position="1"/>
        <end position="18"/>
    </location>
</feature>
<dbReference type="AlphaFoldDB" id="A0A6P4IL94"/>
<keyword evidence="2" id="KW-0732">Signal</keyword>
<dbReference type="Proteomes" id="UP001652661">
    <property type="component" value="Chromosome 3R"/>
</dbReference>
<keyword evidence="3" id="KW-1185">Reference proteome</keyword>
<protein>
    <submittedName>
        <fullName evidence="4">Protein spalt-accessory-like</fullName>
    </submittedName>
</protein>
<organism evidence="3 4">
    <name type="scientific">Drosophila kikkawai</name>
    <name type="common">Fruit fly</name>
    <dbReference type="NCBI Taxonomy" id="30033"/>
    <lineage>
        <taxon>Eukaryota</taxon>
        <taxon>Metazoa</taxon>
        <taxon>Ecdysozoa</taxon>
        <taxon>Arthropoda</taxon>
        <taxon>Hexapoda</taxon>
        <taxon>Insecta</taxon>
        <taxon>Pterygota</taxon>
        <taxon>Neoptera</taxon>
        <taxon>Endopterygota</taxon>
        <taxon>Diptera</taxon>
        <taxon>Brachycera</taxon>
        <taxon>Muscomorpha</taxon>
        <taxon>Ephydroidea</taxon>
        <taxon>Drosophilidae</taxon>
        <taxon>Drosophila</taxon>
        <taxon>Sophophora</taxon>
    </lineage>
</organism>
<feature type="compositionally biased region" description="Gly residues" evidence="1">
    <location>
        <begin position="101"/>
        <end position="114"/>
    </location>
</feature>
<evidence type="ECO:0000313" key="3">
    <source>
        <dbReference type="Proteomes" id="UP001652661"/>
    </source>
</evidence>
<feature type="chain" id="PRO_5027938896" evidence="2">
    <location>
        <begin position="19"/>
        <end position="128"/>
    </location>
</feature>